<protein>
    <submittedName>
        <fullName evidence="1">Uncharacterized protein</fullName>
    </submittedName>
</protein>
<dbReference type="PANTHER" id="PTHR47027:SF26">
    <property type="entry name" value="REVERSE TRANSCRIPTASE DOMAIN-CONTAINING PROTEIN"/>
    <property type="match status" value="1"/>
</dbReference>
<sequence length="231" mass="26870">MMFSAMLADAFRDGQDGIKIKYRTDNKLFNIRRMQAATKVRENRISDLFADDCALNAINEHNMQLTLQAVQKFTYLGSTLTNAVNIDVEVNNRIAKACAAFGRLHKNVWDRRGIRLTTKLKVYRAVILSTLLYAYETWTIYSRHAKHLNRFHLRYLRKLLQIKWQDKIPDTKVLQQTSLPSIHTLLRKAQVRWAGHVFRMSDNSLPKQLLYGELYSGKRAAGGQKKRFKIV</sequence>
<organism evidence="1 2">
    <name type="scientific">Holothuria leucospilota</name>
    <name type="common">Black long sea cucumber</name>
    <name type="synonym">Mertensiothuria leucospilota</name>
    <dbReference type="NCBI Taxonomy" id="206669"/>
    <lineage>
        <taxon>Eukaryota</taxon>
        <taxon>Metazoa</taxon>
        <taxon>Echinodermata</taxon>
        <taxon>Eleutherozoa</taxon>
        <taxon>Echinozoa</taxon>
        <taxon>Holothuroidea</taxon>
        <taxon>Aspidochirotacea</taxon>
        <taxon>Aspidochirotida</taxon>
        <taxon>Holothuriidae</taxon>
        <taxon>Holothuria</taxon>
    </lineage>
</organism>
<name>A0A9Q0YQ30_HOLLE</name>
<dbReference type="EMBL" id="JAIZAY010000016">
    <property type="protein sequence ID" value="KAJ8026543.1"/>
    <property type="molecule type" value="Genomic_DNA"/>
</dbReference>
<evidence type="ECO:0000313" key="1">
    <source>
        <dbReference type="EMBL" id="KAJ8026543.1"/>
    </source>
</evidence>
<gene>
    <name evidence="1" type="ORF">HOLleu_31402</name>
</gene>
<dbReference type="Proteomes" id="UP001152320">
    <property type="component" value="Chromosome 16"/>
</dbReference>
<proteinExistence type="predicted"/>
<accession>A0A9Q0YQ30</accession>
<keyword evidence="2" id="KW-1185">Reference proteome</keyword>
<comment type="caution">
    <text evidence="1">The sequence shown here is derived from an EMBL/GenBank/DDBJ whole genome shotgun (WGS) entry which is preliminary data.</text>
</comment>
<dbReference type="AlphaFoldDB" id="A0A9Q0YQ30"/>
<evidence type="ECO:0000313" key="2">
    <source>
        <dbReference type="Proteomes" id="UP001152320"/>
    </source>
</evidence>
<reference evidence="1" key="1">
    <citation type="submission" date="2021-10" db="EMBL/GenBank/DDBJ databases">
        <title>Tropical sea cucumber genome reveals ecological adaptation and Cuvierian tubules defense mechanism.</title>
        <authorList>
            <person name="Chen T."/>
        </authorList>
    </citation>
    <scope>NUCLEOTIDE SEQUENCE</scope>
    <source>
        <strain evidence="1">Nanhai2018</strain>
        <tissue evidence="1">Muscle</tissue>
    </source>
</reference>
<dbReference type="OrthoDB" id="425014at2759"/>
<dbReference type="PANTHER" id="PTHR47027">
    <property type="entry name" value="REVERSE TRANSCRIPTASE DOMAIN-CONTAINING PROTEIN"/>
    <property type="match status" value="1"/>
</dbReference>